<keyword evidence="2" id="KW-1185">Reference proteome</keyword>
<evidence type="ECO:0000313" key="2">
    <source>
        <dbReference type="Proteomes" id="UP000269221"/>
    </source>
</evidence>
<reference evidence="1 2" key="1">
    <citation type="submission" date="2018-07" db="EMBL/GenBank/DDBJ databases">
        <title>A high quality draft genome assembly of the barn swallow (H. rustica rustica).</title>
        <authorList>
            <person name="Formenti G."/>
            <person name="Chiara M."/>
            <person name="Poveda L."/>
            <person name="Francoijs K.-J."/>
            <person name="Bonisoli-Alquati A."/>
            <person name="Canova L."/>
            <person name="Gianfranceschi L."/>
            <person name="Horner D.S."/>
            <person name="Saino N."/>
        </authorList>
    </citation>
    <scope>NUCLEOTIDE SEQUENCE [LARGE SCALE GENOMIC DNA]</scope>
    <source>
        <strain evidence="1">Chelidonia</strain>
        <tissue evidence="1">Blood</tissue>
    </source>
</reference>
<proteinExistence type="predicted"/>
<accession>A0A3M0JF96</accession>
<evidence type="ECO:0000313" key="1">
    <source>
        <dbReference type="EMBL" id="RMB98990.1"/>
    </source>
</evidence>
<dbReference type="EMBL" id="QRBI01000151">
    <property type="protein sequence ID" value="RMB98990.1"/>
    <property type="molecule type" value="Genomic_DNA"/>
</dbReference>
<comment type="caution">
    <text evidence="1">The sequence shown here is derived from an EMBL/GenBank/DDBJ whole genome shotgun (WGS) entry which is preliminary data.</text>
</comment>
<dbReference type="Proteomes" id="UP000269221">
    <property type="component" value="Unassembled WGS sequence"/>
</dbReference>
<dbReference type="AlphaFoldDB" id="A0A3M0JF96"/>
<gene>
    <name evidence="1" type="ORF">DUI87_24535</name>
</gene>
<organism evidence="1 2">
    <name type="scientific">Hirundo rustica rustica</name>
    <dbReference type="NCBI Taxonomy" id="333673"/>
    <lineage>
        <taxon>Eukaryota</taxon>
        <taxon>Metazoa</taxon>
        <taxon>Chordata</taxon>
        <taxon>Craniata</taxon>
        <taxon>Vertebrata</taxon>
        <taxon>Euteleostomi</taxon>
        <taxon>Archelosauria</taxon>
        <taxon>Archosauria</taxon>
        <taxon>Dinosauria</taxon>
        <taxon>Saurischia</taxon>
        <taxon>Theropoda</taxon>
        <taxon>Coelurosauria</taxon>
        <taxon>Aves</taxon>
        <taxon>Neognathae</taxon>
        <taxon>Neoaves</taxon>
        <taxon>Telluraves</taxon>
        <taxon>Australaves</taxon>
        <taxon>Passeriformes</taxon>
        <taxon>Sylvioidea</taxon>
        <taxon>Hirundinidae</taxon>
        <taxon>Hirundo</taxon>
    </lineage>
</organism>
<name>A0A3M0JF96_HIRRU</name>
<protein>
    <submittedName>
        <fullName evidence="1">Uncharacterized protein</fullName>
    </submittedName>
</protein>
<sequence length="193" mass="20447">MCLALARRGRWSGNSSACSALGTVSGVTGRSGNFQCLLEVPAQDKQTPPTFQQINTHSQLSVACKITNEKLNTLIGVINKNIDQSWPQHRPLRDTTGDWLPAGCSTIPHHSLGLAMQPVPNSVKSAPVQATGCQLIQECAGGDSVKGLAEVQIDNIHGPSCIHQAGHLVIKGDQELCKGSFGSPDSSETLQKD</sequence>
<dbReference type="OrthoDB" id="9400281at2759"/>